<dbReference type="EMBL" id="JBJUIK010000012">
    <property type="protein sequence ID" value="KAL3509661.1"/>
    <property type="molecule type" value="Genomic_DNA"/>
</dbReference>
<comment type="subcellular location">
    <subcellularLocation>
        <location evidence="2">Membrane</location>
        <topology evidence="2">Single-pass membrane protein</topology>
    </subcellularLocation>
</comment>
<evidence type="ECO:0000256" key="9">
    <source>
        <dbReference type="ARBA" id="ARBA00023004"/>
    </source>
</evidence>
<comment type="similarity">
    <text evidence="3">Belongs to the cytochrome P450 family.</text>
</comment>
<evidence type="ECO:0000256" key="7">
    <source>
        <dbReference type="ARBA" id="ARBA00022989"/>
    </source>
</evidence>
<evidence type="ECO:0000256" key="1">
    <source>
        <dbReference type="ARBA" id="ARBA00001971"/>
    </source>
</evidence>
<evidence type="ECO:0000313" key="12">
    <source>
        <dbReference type="EMBL" id="KAL3509661.1"/>
    </source>
</evidence>
<comment type="cofactor">
    <cofactor evidence="1">
        <name>heme</name>
        <dbReference type="ChEBI" id="CHEBI:30413"/>
    </cofactor>
</comment>
<dbReference type="Gene3D" id="1.10.630.10">
    <property type="entry name" value="Cytochrome P450"/>
    <property type="match status" value="1"/>
</dbReference>
<keyword evidence="10" id="KW-0503">Monooxygenase</keyword>
<dbReference type="AlphaFoldDB" id="A0ABD2YQK3"/>
<dbReference type="Pfam" id="PF00067">
    <property type="entry name" value="p450"/>
    <property type="match status" value="1"/>
</dbReference>
<gene>
    <name evidence="12" type="ORF">ACH5RR_029062</name>
</gene>
<keyword evidence="4" id="KW-0349">Heme</keyword>
<dbReference type="GO" id="GO:0046872">
    <property type="term" value="F:metal ion binding"/>
    <property type="evidence" value="ECO:0007669"/>
    <property type="project" value="UniProtKB-KW"/>
</dbReference>
<evidence type="ECO:0000256" key="8">
    <source>
        <dbReference type="ARBA" id="ARBA00023002"/>
    </source>
</evidence>
<reference evidence="12 13" key="1">
    <citation type="submission" date="2024-11" db="EMBL/GenBank/DDBJ databases">
        <title>A near-complete genome assembly of Cinchona calisaya.</title>
        <authorList>
            <person name="Lian D.C."/>
            <person name="Zhao X.W."/>
            <person name="Wei L."/>
        </authorList>
    </citation>
    <scope>NUCLEOTIDE SEQUENCE [LARGE SCALE GENOMIC DNA]</scope>
    <source>
        <tissue evidence="12">Nenye</tissue>
    </source>
</reference>
<dbReference type="PANTHER" id="PTHR47953">
    <property type="entry name" value="OS08G0105600 PROTEIN"/>
    <property type="match status" value="1"/>
</dbReference>
<organism evidence="12 13">
    <name type="scientific">Cinchona calisaya</name>
    <dbReference type="NCBI Taxonomy" id="153742"/>
    <lineage>
        <taxon>Eukaryota</taxon>
        <taxon>Viridiplantae</taxon>
        <taxon>Streptophyta</taxon>
        <taxon>Embryophyta</taxon>
        <taxon>Tracheophyta</taxon>
        <taxon>Spermatophyta</taxon>
        <taxon>Magnoliopsida</taxon>
        <taxon>eudicotyledons</taxon>
        <taxon>Gunneridae</taxon>
        <taxon>Pentapetalae</taxon>
        <taxon>asterids</taxon>
        <taxon>lamiids</taxon>
        <taxon>Gentianales</taxon>
        <taxon>Rubiaceae</taxon>
        <taxon>Cinchonoideae</taxon>
        <taxon>Cinchoneae</taxon>
        <taxon>Cinchona</taxon>
    </lineage>
</organism>
<keyword evidence="7" id="KW-1133">Transmembrane helix</keyword>
<dbReference type="GO" id="GO:0004497">
    <property type="term" value="F:monooxygenase activity"/>
    <property type="evidence" value="ECO:0007669"/>
    <property type="project" value="UniProtKB-KW"/>
</dbReference>
<evidence type="ECO:0000256" key="3">
    <source>
        <dbReference type="ARBA" id="ARBA00010617"/>
    </source>
</evidence>
<dbReference type="InterPro" id="IPR036396">
    <property type="entry name" value="Cyt_P450_sf"/>
</dbReference>
<evidence type="ECO:0000256" key="5">
    <source>
        <dbReference type="ARBA" id="ARBA00022692"/>
    </source>
</evidence>
<dbReference type="SUPFAM" id="SSF48264">
    <property type="entry name" value="Cytochrome P450"/>
    <property type="match status" value="1"/>
</dbReference>
<dbReference type="InterPro" id="IPR052306">
    <property type="entry name" value="CYP450_71D"/>
</dbReference>
<evidence type="ECO:0000256" key="4">
    <source>
        <dbReference type="ARBA" id="ARBA00022617"/>
    </source>
</evidence>
<dbReference type="Proteomes" id="UP001630127">
    <property type="component" value="Unassembled WGS sequence"/>
</dbReference>
<proteinExistence type="inferred from homology"/>
<evidence type="ECO:0000256" key="11">
    <source>
        <dbReference type="ARBA" id="ARBA00023136"/>
    </source>
</evidence>
<name>A0ABD2YQK3_9GENT</name>
<comment type="caution">
    <text evidence="12">The sequence shown here is derived from an EMBL/GenBank/DDBJ whole genome shotgun (WGS) entry which is preliminary data.</text>
</comment>
<keyword evidence="9" id="KW-0408">Iron</keyword>
<keyword evidence="11" id="KW-0472">Membrane</keyword>
<evidence type="ECO:0000256" key="10">
    <source>
        <dbReference type="ARBA" id="ARBA00023033"/>
    </source>
</evidence>
<keyword evidence="8" id="KW-0560">Oxidoreductase</keyword>
<dbReference type="GO" id="GO:0016020">
    <property type="term" value="C:membrane"/>
    <property type="evidence" value="ECO:0007669"/>
    <property type="project" value="UniProtKB-SubCell"/>
</dbReference>
<keyword evidence="6" id="KW-0479">Metal-binding</keyword>
<evidence type="ECO:0000256" key="2">
    <source>
        <dbReference type="ARBA" id="ARBA00004167"/>
    </source>
</evidence>
<accession>A0ABD2YQK3</accession>
<sequence length="196" mass="22021">MIKSIGFQEGSVVNLSNEIFSLMYSIIAQAAFGKRSKHQKEFISVMVDVLGLGADMYPSVKILERISGMRQKLERTHKQVDEILENILNEHKGKRTESQHGKGEAKEDLVDVLLNVQRSGEFGAPLTDSNLKAVLFGRVRNKQNGKMKKVIGLEKVLFMVTVFLLENGKTRRPVVNFIFMHNGGTYSTKVPQEDLA</sequence>
<keyword evidence="5" id="KW-0812">Transmembrane</keyword>
<dbReference type="InterPro" id="IPR001128">
    <property type="entry name" value="Cyt_P450"/>
</dbReference>
<protein>
    <submittedName>
        <fullName evidence="12">Uncharacterized protein</fullName>
    </submittedName>
</protein>
<evidence type="ECO:0000256" key="6">
    <source>
        <dbReference type="ARBA" id="ARBA00022723"/>
    </source>
</evidence>
<evidence type="ECO:0000313" key="13">
    <source>
        <dbReference type="Proteomes" id="UP001630127"/>
    </source>
</evidence>
<keyword evidence="13" id="KW-1185">Reference proteome</keyword>
<dbReference type="PANTHER" id="PTHR47953:SF19">
    <property type="entry name" value="OS06G0641600 PROTEIN"/>
    <property type="match status" value="1"/>
</dbReference>